<dbReference type="EMBL" id="LXQE01000085">
    <property type="protein sequence ID" value="RCJ39894.1"/>
    <property type="molecule type" value="Genomic_DNA"/>
</dbReference>
<sequence>MNTTNVSLPPTLELNIDLTDEQFFQLCQNNQDLKFEQHRRHRTSYRLAFVAVNRADFDRNNQIESSLSIQLIYSHLEHE</sequence>
<protein>
    <submittedName>
        <fullName evidence="1">Uncharacterized protein</fullName>
    </submittedName>
</protein>
<dbReference type="Proteomes" id="UP000252085">
    <property type="component" value="Unassembled WGS sequence"/>
</dbReference>
<comment type="caution">
    <text evidence="1">The sequence shown here is derived from an EMBL/GenBank/DDBJ whole genome shotgun (WGS) entry which is preliminary data.</text>
</comment>
<reference evidence="1 2" key="1">
    <citation type="submission" date="2016-04" db="EMBL/GenBank/DDBJ databases">
        <authorList>
            <person name="Evans L.H."/>
            <person name="Alamgir A."/>
            <person name="Owens N."/>
            <person name="Weber N.D."/>
            <person name="Virtaneva K."/>
            <person name="Barbian K."/>
            <person name="Babar A."/>
            <person name="Rosenke K."/>
        </authorList>
    </citation>
    <scope>NUCLEOTIDE SEQUENCE [LARGE SCALE GENOMIC DNA]</scope>
    <source>
        <strain evidence="1">NIES-2108</strain>
    </source>
</reference>
<dbReference type="AlphaFoldDB" id="A0A367RW51"/>
<accession>A0A367RW51</accession>
<organism evidence="1 2">
    <name type="scientific">Nostoc punctiforme NIES-2108</name>
    <dbReference type="NCBI Taxonomy" id="1356359"/>
    <lineage>
        <taxon>Bacteria</taxon>
        <taxon>Bacillati</taxon>
        <taxon>Cyanobacteriota</taxon>
        <taxon>Cyanophyceae</taxon>
        <taxon>Nostocales</taxon>
        <taxon>Nostocaceae</taxon>
        <taxon>Nostoc</taxon>
    </lineage>
</organism>
<gene>
    <name evidence="1" type="ORF">A6769_04860</name>
</gene>
<evidence type="ECO:0000313" key="1">
    <source>
        <dbReference type="EMBL" id="RCJ39894.1"/>
    </source>
</evidence>
<evidence type="ECO:0000313" key="2">
    <source>
        <dbReference type="Proteomes" id="UP000252085"/>
    </source>
</evidence>
<proteinExistence type="predicted"/>
<name>A0A367RW51_NOSPU</name>